<protein>
    <submittedName>
        <fullName evidence="4">Uncharacterized protein</fullName>
    </submittedName>
</protein>
<feature type="transmembrane region" description="Helical" evidence="2">
    <location>
        <begin position="393"/>
        <end position="413"/>
    </location>
</feature>
<keyword evidence="2" id="KW-1133">Transmembrane helix</keyword>
<comment type="caution">
    <text evidence="4">The sequence shown here is derived from an EMBL/GenBank/DDBJ whole genome shotgun (WGS) entry which is preliminary data.</text>
</comment>
<feature type="region of interest" description="Disordered" evidence="1">
    <location>
        <begin position="328"/>
        <end position="352"/>
    </location>
</feature>
<keyword evidence="2" id="KW-0472">Membrane</keyword>
<dbReference type="AlphaFoldDB" id="G7DUB5"/>
<dbReference type="Proteomes" id="UP000009131">
    <property type="component" value="Unassembled WGS sequence"/>
</dbReference>
<dbReference type="EMBL" id="BABT02000028">
    <property type="protein sequence ID" value="GAA94175.1"/>
    <property type="molecule type" value="Genomic_DNA"/>
</dbReference>
<feature type="compositionally biased region" description="Basic residues" evidence="1">
    <location>
        <begin position="331"/>
        <end position="352"/>
    </location>
</feature>
<keyword evidence="3" id="KW-0732">Signal</keyword>
<evidence type="ECO:0000256" key="3">
    <source>
        <dbReference type="SAM" id="SignalP"/>
    </source>
</evidence>
<dbReference type="InParanoid" id="G7DUB5"/>
<feature type="signal peptide" evidence="3">
    <location>
        <begin position="1"/>
        <end position="20"/>
    </location>
</feature>
<sequence>MRAWTWTACLVAASALLVRAEPVPEAYRDLAKTTIELDAAAAQLDQGKFMIHISRVDDLLDDDEAKTVLLERISHIVVKLQLDGDHLVVNDAPLSMDLAQPTADNQLKASIVRATALRLPAKLDHSGYGAQELEHLTQALSVGLVGLQVRLHVEKMPARIRAVTLGGGQAPQEIEGASLRRVSLFITLVEVEGQALKHSTTARIPVVQMLFAKHDESGKYELRTVTAGNGAPIQYVDHATPATNTALANMTSSTAGFFKDAMTASTSRFDEMLDSVKSRISSMRKTICATMSRLGLASKHPQELTSTDHPAFEPPRMAGGYRLPLAGSAARPHHPSHHHGRPCAGRGHHRHGHGHHNGTLHWYLVPVYGMRIVFSNIHEAAANAGAYVIDRPLLAMILAVILGCTLGTVLAALQARARRQALELDALPEYETLDNKDLDLDEKDEVLFDVTVESVPRYSGEHSKA</sequence>
<keyword evidence="2" id="KW-0812">Transmembrane</keyword>
<dbReference type="OrthoDB" id="3366756at2759"/>
<reference evidence="4 5" key="2">
    <citation type="journal article" date="2012" name="Open Biol.">
        <title>Characteristics of nucleosomes and linker DNA regions on the genome of the basidiomycete Mixia osmundae revealed by mono- and dinucleosome mapping.</title>
        <authorList>
            <person name="Nishida H."/>
            <person name="Kondo S."/>
            <person name="Matsumoto T."/>
            <person name="Suzuki Y."/>
            <person name="Yoshikawa H."/>
            <person name="Taylor T.D."/>
            <person name="Sugiyama J."/>
        </authorList>
    </citation>
    <scope>NUCLEOTIDE SEQUENCE [LARGE SCALE GENOMIC DNA]</scope>
    <source>
        <strain evidence="5">CBS 9802 / IAM 14324 / JCM 22182 / KY 12970</strain>
    </source>
</reference>
<feature type="chain" id="PRO_5009955533" evidence="3">
    <location>
        <begin position="21"/>
        <end position="465"/>
    </location>
</feature>
<organism evidence="4 5">
    <name type="scientific">Mixia osmundae (strain CBS 9802 / IAM 14324 / JCM 22182 / KY 12970)</name>
    <dbReference type="NCBI Taxonomy" id="764103"/>
    <lineage>
        <taxon>Eukaryota</taxon>
        <taxon>Fungi</taxon>
        <taxon>Dikarya</taxon>
        <taxon>Basidiomycota</taxon>
        <taxon>Pucciniomycotina</taxon>
        <taxon>Mixiomycetes</taxon>
        <taxon>Mixiales</taxon>
        <taxon>Mixiaceae</taxon>
        <taxon>Mixia</taxon>
    </lineage>
</organism>
<evidence type="ECO:0000313" key="4">
    <source>
        <dbReference type="EMBL" id="GAA94175.1"/>
    </source>
</evidence>
<evidence type="ECO:0000256" key="2">
    <source>
        <dbReference type="SAM" id="Phobius"/>
    </source>
</evidence>
<accession>G7DUB5</accession>
<proteinExistence type="predicted"/>
<dbReference type="HOGENOM" id="CLU_588035_0_0_1"/>
<dbReference type="RefSeq" id="XP_014569611.1">
    <property type="nucleotide sequence ID" value="XM_014714125.1"/>
</dbReference>
<name>G7DUB5_MIXOS</name>
<evidence type="ECO:0000313" key="5">
    <source>
        <dbReference type="Proteomes" id="UP000009131"/>
    </source>
</evidence>
<keyword evidence="5" id="KW-1185">Reference proteome</keyword>
<reference evidence="4 5" key="1">
    <citation type="journal article" date="2011" name="J. Gen. Appl. Microbiol.">
        <title>Draft genome sequencing of the enigmatic basidiomycete Mixia osmundae.</title>
        <authorList>
            <person name="Nishida H."/>
            <person name="Nagatsuka Y."/>
            <person name="Sugiyama J."/>
        </authorList>
    </citation>
    <scope>NUCLEOTIDE SEQUENCE [LARGE SCALE GENOMIC DNA]</scope>
    <source>
        <strain evidence="5">CBS 9802 / IAM 14324 / JCM 22182 / KY 12970</strain>
    </source>
</reference>
<gene>
    <name evidence="4" type="primary">Mo00823</name>
    <name evidence="4" type="ORF">E5Q_00823</name>
</gene>
<evidence type="ECO:0000256" key="1">
    <source>
        <dbReference type="SAM" id="MobiDB-lite"/>
    </source>
</evidence>